<evidence type="ECO:0000259" key="3">
    <source>
        <dbReference type="Pfam" id="PF26640"/>
    </source>
</evidence>
<dbReference type="PANTHER" id="PTHR10622:SF10">
    <property type="entry name" value="HET DOMAIN-CONTAINING PROTEIN"/>
    <property type="match status" value="1"/>
</dbReference>
<keyword evidence="1" id="KW-0472">Membrane</keyword>
<gene>
    <name evidence="4" type="ORF">F53441_7680</name>
</gene>
<dbReference type="EMBL" id="JAADJG010000309">
    <property type="protein sequence ID" value="KAF4449030.1"/>
    <property type="molecule type" value="Genomic_DNA"/>
</dbReference>
<evidence type="ECO:0000313" key="4">
    <source>
        <dbReference type="EMBL" id="KAF4449030.1"/>
    </source>
</evidence>
<accession>A0A8H4KF45</accession>
<protein>
    <submittedName>
        <fullName evidence="4">HET-domain-containing protein</fullName>
    </submittedName>
</protein>
<keyword evidence="1" id="KW-1133">Transmembrane helix</keyword>
<feature type="domain" description="Heterokaryon incompatibility" evidence="2">
    <location>
        <begin position="22"/>
        <end position="148"/>
    </location>
</feature>
<evidence type="ECO:0000256" key="1">
    <source>
        <dbReference type="SAM" id="Phobius"/>
    </source>
</evidence>
<proteinExistence type="predicted"/>
<evidence type="ECO:0000313" key="5">
    <source>
        <dbReference type="Proteomes" id="UP000605986"/>
    </source>
</evidence>
<reference evidence="4" key="1">
    <citation type="submission" date="2020-01" db="EMBL/GenBank/DDBJ databases">
        <title>Identification and distribution of gene clusters putatively required for synthesis of sphingolipid metabolism inhibitors in phylogenetically diverse species of the filamentous fungus Fusarium.</title>
        <authorList>
            <person name="Kim H.-S."/>
            <person name="Busman M."/>
            <person name="Brown D.W."/>
            <person name="Divon H."/>
            <person name="Uhlig S."/>
            <person name="Proctor R.H."/>
        </authorList>
    </citation>
    <scope>NUCLEOTIDE SEQUENCE</scope>
    <source>
        <strain evidence="4">NRRL 53441</strain>
    </source>
</reference>
<evidence type="ECO:0000259" key="2">
    <source>
        <dbReference type="Pfam" id="PF06985"/>
    </source>
</evidence>
<dbReference type="InterPro" id="IPR058525">
    <property type="entry name" value="DUF8212"/>
</dbReference>
<dbReference type="AlphaFoldDB" id="A0A8H4KF45"/>
<feature type="transmembrane region" description="Helical" evidence="1">
    <location>
        <begin position="577"/>
        <end position="598"/>
    </location>
</feature>
<dbReference type="Proteomes" id="UP000605986">
    <property type="component" value="Unassembled WGS sequence"/>
</dbReference>
<dbReference type="InterPro" id="IPR010730">
    <property type="entry name" value="HET"/>
</dbReference>
<organism evidence="4 5">
    <name type="scientific">Fusarium austroafricanum</name>
    <dbReference type="NCBI Taxonomy" id="2364996"/>
    <lineage>
        <taxon>Eukaryota</taxon>
        <taxon>Fungi</taxon>
        <taxon>Dikarya</taxon>
        <taxon>Ascomycota</taxon>
        <taxon>Pezizomycotina</taxon>
        <taxon>Sordariomycetes</taxon>
        <taxon>Hypocreomycetidae</taxon>
        <taxon>Hypocreales</taxon>
        <taxon>Nectriaceae</taxon>
        <taxon>Fusarium</taxon>
        <taxon>Fusarium concolor species complex</taxon>
    </lineage>
</organism>
<feature type="domain" description="DUF8212" evidence="3">
    <location>
        <begin position="235"/>
        <end position="259"/>
    </location>
</feature>
<name>A0A8H4KF45_9HYPO</name>
<dbReference type="Pfam" id="PF26640">
    <property type="entry name" value="DUF8212"/>
    <property type="match status" value="1"/>
</dbReference>
<comment type="caution">
    <text evidence="4">The sequence shown here is derived from an EMBL/GenBank/DDBJ whole genome shotgun (WGS) entry which is preliminary data.</text>
</comment>
<dbReference type="PANTHER" id="PTHR10622">
    <property type="entry name" value="HET DOMAIN-CONTAINING PROTEIN"/>
    <property type="match status" value="1"/>
</dbReference>
<dbReference type="OrthoDB" id="674604at2759"/>
<sequence>MRLINVNTSTIEEYLGSDIPAYAILSHTWGNAEVDFCEWQSGAPVKTKDGYVKIAAALEQARKDDIKYLWVDTCCIDKRSSAELSEAINSMFAWYRDSEVCYAYLADVQIEQPQLSHQSSSSRGSAFSVSLEQLRNSRWFTRGWTLQELLAPSQVRFFSGAWKCFGTKESLAGMISSITLINVAYLTGRDIRTASIAQRMSWASNRVTKREEDLSYCLMGIFDLNMPLLYGEKDKAFIRLQEEILKKTNDESIFAWWTKDEYGASRKHCGLLATSPRDFSNSATIIVFPEKDHQIKTTPNSVLLQNCLDSALSSSTGRGPFVRLQVRDLERMSSYVCIPVDYIPSLQRYCRRSSERPKSVSPYNMSLFPAWVMSMRLWYIRYQETENVFSVLKERPIFANRYIRPTFDVLVKHSYVPDSIGNPFRTLRSDEDSIGFQGQMHFTGTNATFDPIQQGLRRTDIQEGFVASLKLCIDGQSIDLFIRTTTMGDSHNLCLNRVRVIDKTRSKDIVLCNPRFQWIPIPADANPRLLHQTVFQLKHLKICLSVAKGGPAEVDCAFLINLHAGSRAKDRKFLKFLYIYLWILIFYFLFAGALFWALGKIL</sequence>
<dbReference type="Pfam" id="PF06985">
    <property type="entry name" value="HET"/>
    <property type="match status" value="1"/>
</dbReference>
<keyword evidence="1" id="KW-0812">Transmembrane</keyword>
<keyword evidence="5" id="KW-1185">Reference proteome</keyword>